<proteinExistence type="predicted"/>
<accession>A0A0A9CJT4</accession>
<reference evidence="1" key="2">
    <citation type="journal article" date="2015" name="Data Brief">
        <title>Shoot transcriptome of the giant reed, Arundo donax.</title>
        <authorList>
            <person name="Barrero R.A."/>
            <person name="Guerrero F.D."/>
            <person name="Moolhuijzen P."/>
            <person name="Goolsby J.A."/>
            <person name="Tidwell J."/>
            <person name="Bellgard S.E."/>
            <person name="Bellgard M.I."/>
        </authorList>
    </citation>
    <scope>NUCLEOTIDE SEQUENCE</scope>
    <source>
        <tissue evidence="1">Shoot tissue taken approximately 20 cm above the soil surface</tissue>
    </source>
</reference>
<evidence type="ECO:0000313" key="1">
    <source>
        <dbReference type="EMBL" id="JAD75856.1"/>
    </source>
</evidence>
<organism evidence="1">
    <name type="scientific">Arundo donax</name>
    <name type="common">Giant reed</name>
    <name type="synonym">Donax arundinaceus</name>
    <dbReference type="NCBI Taxonomy" id="35708"/>
    <lineage>
        <taxon>Eukaryota</taxon>
        <taxon>Viridiplantae</taxon>
        <taxon>Streptophyta</taxon>
        <taxon>Embryophyta</taxon>
        <taxon>Tracheophyta</taxon>
        <taxon>Spermatophyta</taxon>
        <taxon>Magnoliopsida</taxon>
        <taxon>Liliopsida</taxon>
        <taxon>Poales</taxon>
        <taxon>Poaceae</taxon>
        <taxon>PACMAD clade</taxon>
        <taxon>Arundinoideae</taxon>
        <taxon>Arundineae</taxon>
        <taxon>Arundo</taxon>
    </lineage>
</organism>
<sequence length="77" mass="8794">MDSVVLLHAITRTRKNEIPRLNIEQFNFYLKKIWFQPHLADVDAEACTPIWFSSWSPPLAGPARAAPRTMSRGLDSI</sequence>
<protein>
    <submittedName>
        <fullName evidence="1">Uncharacterized protein</fullName>
    </submittedName>
</protein>
<dbReference type="EMBL" id="GBRH01222039">
    <property type="protein sequence ID" value="JAD75856.1"/>
    <property type="molecule type" value="Transcribed_RNA"/>
</dbReference>
<name>A0A0A9CJT4_ARUDO</name>
<dbReference type="AlphaFoldDB" id="A0A0A9CJT4"/>
<reference evidence="1" key="1">
    <citation type="submission" date="2014-09" db="EMBL/GenBank/DDBJ databases">
        <authorList>
            <person name="Magalhaes I.L.F."/>
            <person name="Oliveira U."/>
            <person name="Santos F.R."/>
            <person name="Vidigal T.H.D.A."/>
            <person name="Brescovit A.D."/>
            <person name="Santos A.J."/>
        </authorList>
    </citation>
    <scope>NUCLEOTIDE SEQUENCE</scope>
    <source>
        <tissue evidence="1">Shoot tissue taken approximately 20 cm above the soil surface</tissue>
    </source>
</reference>